<organism evidence="1">
    <name type="scientific">bioreactor metagenome</name>
    <dbReference type="NCBI Taxonomy" id="1076179"/>
    <lineage>
        <taxon>unclassified sequences</taxon>
        <taxon>metagenomes</taxon>
        <taxon>ecological metagenomes</taxon>
    </lineage>
</organism>
<comment type="caution">
    <text evidence="1">The sequence shown here is derived from an EMBL/GenBank/DDBJ whole genome shotgun (WGS) entry which is preliminary data.</text>
</comment>
<evidence type="ECO:0008006" key="2">
    <source>
        <dbReference type="Google" id="ProtNLM"/>
    </source>
</evidence>
<protein>
    <recommendedName>
        <fullName evidence="2">Flagellar protein FliT</fullName>
    </recommendedName>
</protein>
<dbReference type="Gene3D" id="1.20.58.380">
    <property type="entry name" value="Flagellar protein flit"/>
    <property type="match status" value="1"/>
</dbReference>
<reference evidence="1" key="1">
    <citation type="submission" date="2019-08" db="EMBL/GenBank/DDBJ databases">
        <authorList>
            <person name="Kucharzyk K."/>
            <person name="Murdoch R.W."/>
            <person name="Higgins S."/>
            <person name="Loffler F."/>
        </authorList>
    </citation>
    <scope>NUCLEOTIDE SEQUENCE</scope>
</reference>
<accession>A0A645IF65</accession>
<evidence type="ECO:0000313" key="1">
    <source>
        <dbReference type="EMBL" id="MPN49472.1"/>
    </source>
</evidence>
<name>A0A645IF65_9ZZZZ</name>
<dbReference type="AlphaFoldDB" id="A0A645IF65"/>
<dbReference type="EMBL" id="VSSQ01112769">
    <property type="protein sequence ID" value="MPN49472.1"/>
    <property type="molecule type" value="Genomic_DNA"/>
</dbReference>
<gene>
    <name evidence="1" type="ORF">SDC9_197093</name>
</gene>
<proteinExistence type="predicted"/>
<sequence>MVSSIEDWEAIPDIVTKREALIQELKVLEEAVGAPVKAALTRELKQELDQTIRLILDLDKDATTLIRKEQQDVLNSLKTNTKGQKLMQYAQASDVTRGSKLDYKK</sequence>